<protein>
    <submittedName>
        <fullName evidence="6">Aminotransferase class III-fold pyridoxal phosphate-dependent enzyme</fullName>
    </submittedName>
</protein>
<evidence type="ECO:0000313" key="6">
    <source>
        <dbReference type="EMBL" id="MBA0087260.1"/>
    </source>
</evidence>
<evidence type="ECO:0000313" key="7">
    <source>
        <dbReference type="Proteomes" id="UP000567293"/>
    </source>
</evidence>
<evidence type="ECO:0000256" key="4">
    <source>
        <dbReference type="ARBA" id="ARBA00022679"/>
    </source>
</evidence>
<comment type="cofactor">
    <cofactor evidence="1">
        <name>pyridoxal 5'-phosphate</name>
        <dbReference type="ChEBI" id="CHEBI:597326"/>
    </cofactor>
</comment>
<dbReference type="PANTHER" id="PTHR43206:SF2">
    <property type="entry name" value="4-AMINOBUTYRATE AMINOTRANSFERASE GABT"/>
    <property type="match status" value="1"/>
</dbReference>
<evidence type="ECO:0000256" key="3">
    <source>
        <dbReference type="ARBA" id="ARBA00022576"/>
    </source>
</evidence>
<dbReference type="GO" id="GO:0009450">
    <property type="term" value="P:gamma-aminobutyric acid catabolic process"/>
    <property type="evidence" value="ECO:0007669"/>
    <property type="project" value="TreeGrafter"/>
</dbReference>
<proteinExistence type="inferred from homology"/>
<dbReference type="InterPro" id="IPR015422">
    <property type="entry name" value="PyrdxlP-dep_Trfase_small"/>
</dbReference>
<name>A0A7V8NTK8_9BACT</name>
<dbReference type="Pfam" id="PF00202">
    <property type="entry name" value="Aminotran_3"/>
    <property type="match status" value="1"/>
</dbReference>
<dbReference type="InterPro" id="IPR015421">
    <property type="entry name" value="PyrdxlP-dep_Trfase_major"/>
</dbReference>
<dbReference type="PANTHER" id="PTHR43206">
    <property type="entry name" value="AMINOTRANSFERASE"/>
    <property type="match status" value="1"/>
</dbReference>
<dbReference type="Gene3D" id="3.90.1150.10">
    <property type="entry name" value="Aspartate Aminotransferase, domain 1"/>
    <property type="match status" value="1"/>
</dbReference>
<accession>A0A7V8NTK8</accession>
<keyword evidence="4" id="KW-0808">Transferase</keyword>
<dbReference type="InterPro" id="IPR015424">
    <property type="entry name" value="PyrdxlP-dep_Trfase"/>
</dbReference>
<feature type="non-terminal residue" evidence="6">
    <location>
        <position position="198"/>
    </location>
</feature>
<evidence type="ECO:0000256" key="1">
    <source>
        <dbReference type="ARBA" id="ARBA00001933"/>
    </source>
</evidence>
<gene>
    <name evidence="6" type="ORF">HRJ53_19930</name>
</gene>
<comment type="caution">
    <text evidence="6">The sequence shown here is derived from an EMBL/GenBank/DDBJ whole genome shotgun (WGS) entry which is preliminary data.</text>
</comment>
<dbReference type="InterPro" id="IPR005814">
    <property type="entry name" value="Aminotrans_3"/>
</dbReference>
<dbReference type="Proteomes" id="UP000567293">
    <property type="component" value="Unassembled WGS sequence"/>
</dbReference>
<comment type="similarity">
    <text evidence="2">Belongs to the class-III pyridoxal-phosphate-dependent aminotransferase family.</text>
</comment>
<evidence type="ECO:0000256" key="2">
    <source>
        <dbReference type="ARBA" id="ARBA00008954"/>
    </source>
</evidence>
<sequence>MKTIQLRTEIPGPKSRALMARREAAIPRGPYSATPVFAARAEGAVIEDVDGNRYIDFAGGIGCLNVGHRSPRVTAAIAEQLQKYLHLCFAVTPYEGYVAVAEKLNAVAPGNFPKKTILVNSGAEAIENAVKIARAYTKRPAVICFEDAFHGRTLLTMSLTSKTHPYKAGFQPFASDIYRIPYAYPYRHAAGASAEDFA</sequence>
<dbReference type="GO" id="GO:0005829">
    <property type="term" value="C:cytosol"/>
    <property type="evidence" value="ECO:0007669"/>
    <property type="project" value="TreeGrafter"/>
</dbReference>
<keyword evidence="3 6" id="KW-0032">Aminotransferase</keyword>
<dbReference type="EMBL" id="JACDQQ010001913">
    <property type="protein sequence ID" value="MBA0087260.1"/>
    <property type="molecule type" value="Genomic_DNA"/>
</dbReference>
<dbReference type="GO" id="GO:0008483">
    <property type="term" value="F:transaminase activity"/>
    <property type="evidence" value="ECO:0007669"/>
    <property type="project" value="UniProtKB-KW"/>
</dbReference>
<reference evidence="6" key="1">
    <citation type="submission" date="2020-06" db="EMBL/GenBank/DDBJ databases">
        <title>Legume-microbial interactions unlock mineral nutrients during tropical forest succession.</title>
        <authorList>
            <person name="Epihov D.Z."/>
        </authorList>
    </citation>
    <scope>NUCLEOTIDE SEQUENCE [LARGE SCALE GENOMIC DNA]</scope>
    <source>
        <strain evidence="6">Pan2503</strain>
    </source>
</reference>
<organism evidence="6 7">
    <name type="scientific">Candidatus Acidiferrum panamense</name>
    <dbReference type="NCBI Taxonomy" id="2741543"/>
    <lineage>
        <taxon>Bacteria</taxon>
        <taxon>Pseudomonadati</taxon>
        <taxon>Acidobacteriota</taxon>
        <taxon>Terriglobia</taxon>
        <taxon>Candidatus Acidiferrales</taxon>
        <taxon>Candidatus Acidiferrum</taxon>
    </lineage>
</organism>
<evidence type="ECO:0000256" key="5">
    <source>
        <dbReference type="ARBA" id="ARBA00022898"/>
    </source>
</evidence>
<dbReference type="AlphaFoldDB" id="A0A7V8NTK8"/>
<dbReference type="SUPFAM" id="SSF53383">
    <property type="entry name" value="PLP-dependent transferases"/>
    <property type="match status" value="1"/>
</dbReference>
<dbReference type="Gene3D" id="3.40.640.10">
    <property type="entry name" value="Type I PLP-dependent aspartate aminotransferase-like (Major domain)"/>
    <property type="match status" value="1"/>
</dbReference>
<dbReference type="GO" id="GO:0030170">
    <property type="term" value="F:pyridoxal phosphate binding"/>
    <property type="evidence" value="ECO:0007669"/>
    <property type="project" value="InterPro"/>
</dbReference>
<keyword evidence="7" id="KW-1185">Reference proteome</keyword>
<keyword evidence="5" id="KW-0663">Pyridoxal phosphate</keyword>